<dbReference type="Proteomes" id="UP000677457">
    <property type="component" value="Unassembled WGS sequence"/>
</dbReference>
<dbReference type="EMBL" id="VFOL01000001">
    <property type="protein sequence ID" value="TQL36248.1"/>
    <property type="molecule type" value="Genomic_DNA"/>
</dbReference>
<dbReference type="EMBL" id="BOQM01000009">
    <property type="protein sequence ID" value="GIM83960.1"/>
    <property type="molecule type" value="Genomic_DNA"/>
</dbReference>
<keyword evidence="5" id="KW-1185">Reference proteome</keyword>
<keyword evidence="1" id="KW-1133">Transmembrane helix</keyword>
<dbReference type="GeneID" id="93774218"/>
<feature type="transmembrane region" description="Helical" evidence="1">
    <location>
        <begin position="64"/>
        <end position="85"/>
    </location>
</feature>
<keyword evidence="1" id="KW-0812">Transmembrane</keyword>
<name>A0A542XK78_SALAC</name>
<protein>
    <submittedName>
        <fullName evidence="3">Uncharacterized protein</fullName>
    </submittedName>
</protein>
<dbReference type="AlphaFoldDB" id="A0A542XK78"/>
<gene>
    <name evidence="3" type="ORF">FB564_1334</name>
    <name evidence="2" type="ORF">Sar04_14860</name>
</gene>
<dbReference type="RefSeq" id="WP_170201884.1">
    <property type="nucleotide sequence ID" value="NZ_BOQM01000009.1"/>
</dbReference>
<reference evidence="2 5" key="2">
    <citation type="submission" date="2021-03" db="EMBL/GenBank/DDBJ databases">
        <title>Whole genome shotgun sequence of Salinispora arenicola NBRC 105043.</title>
        <authorList>
            <person name="Komaki H."/>
            <person name="Tamura T."/>
        </authorList>
    </citation>
    <scope>NUCLEOTIDE SEQUENCE [LARGE SCALE GENOMIC DNA]</scope>
    <source>
        <strain evidence="2 5">NBRC 105043</strain>
    </source>
</reference>
<evidence type="ECO:0000313" key="5">
    <source>
        <dbReference type="Proteomes" id="UP000677457"/>
    </source>
</evidence>
<dbReference type="Proteomes" id="UP000315983">
    <property type="component" value="Unassembled WGS sequence"/>
</dbReference>
<accession>A0A542XK78</accession>
<sequence>MWLRSSPPFRADAQCRTHRGAAPIARVSAPPPLVVAVVAVVAPLVLGLAASCLTAVLLRRGRSIAAVGAAILVVAALPRLELALATVNPPLDVERSYARAVSFAIAPPSLIAAPLPALAAAVESTAYVLLAVGLTRAGTGRREQTATNSPH</sequence>
<evidence type="ECO:0000256" key="1">
    <source>
        <dbReference type="SAM" id="Phobius"/>
    </source>
</evidence>
<evidence type="ECO:0000313" key="3">
    <source>
        <dbReference type="EMBL" id="TQL36248.1"/>
    </source>
</evidence>
<keyword evidence="1" id="KW-0472">Membrane</keyword>
<proteinExistence type="predicted"/>
<evidence type="ECO:0000313" key="4">
    <source>
        <dbReference type="Proteomes" id="UP000315983"/>
    </source>
</evidence>
<evidence type="ECO:0000313" key="2">
    <source>
        <dbReference type="EMBL" id="GIM83960.1"/>
    </source>
</evidence>
<organism evidence="3 4">
    <name type="scientific">Salinispora arenicola</name>
    <dbReference type="NCBI Taxonomy" id="168697"/>
    <lineage>
        <taxon>Bacteria</taxon>
        <taxon>Bacillati</taxon>
        <taxon>Actinomycetota</taxon>
        <taxon>Actinomycetes</taxon>
        <taxon>Micromonosporales</taxon>
        <taxon>Micromonosporaceae</taxon>
        <taxon>Salinispora</taxon>
    </lineage>
</organism>
<feature type="transmembrane region" description="Helical" evidence="1">
    <location>
        <begin position="33"/>
        <end position="57"/>
    </location>
</feature>
<feature type="transmembrane region" description="Helical" evidence="1">
    <location>
        <begin position="105"/>
        <end position="132"/>
    </location>
</feature>
<comment type="caution">
    <text evidence="3">The sequence shown here is derived from an EMBL/GenBank/DDBJ whole genome shotgun (WGS) entry which is preliminary data.</text>
</comment>
<reference evidence="3 4" key="1">
    <citation type="submission" date="2019-06" db="EMBL/GenBank/DDBJ databases">
        <title>Sequencing the genomes of 1000 actinobacteria strains.</title>
        <authorList>
            <person name="Klenk H.-P."/>
        </authorList>
    </citation>
    <scope>NUCLEOTIDE SEQUENCE [LARGE SCALE GENOMIC DNA]</scope>
    <source>
        <strain evidence="3 4">DSM 44819</strain>
    </source>
</reference>